<dbReference type="InParanoid" id="A0A7R8Z3W1"/>
<keyword evidence="4" id="KW-0517">Myogenesis</keyword>
<gene>
    <name evidence="10" type="ORF">HERILL_LOCUS14747</name>
</gene>
<protein>
    <recommendedName>
        <fullName evidence="9">UNC-45/Cro1/She4 central domain-containing protein</fullName>
    </recommendedName>
</protein>
<feature type="compositionally biased region" description="Basic and acidic residues" evidence="8">
    <location>
        <begin position="990"/>
        <end position="999"/>
    </location>
</feature>
<dbReference type="FunCoup" id="A0A7R8Z3W1">
    <property type="interactions" value="821"/>
</dbReference>
<dbReference type="OrthoDB" id="199930at2759"/>
<proteinExistence type="predicted"/>
<dbReference type="Pfam" id="PF11701">
    <property type="entry name" value="UNC45-central"/>
    <property type="match status" value="1"/>
</dbReference>
<feature type="region of interest" description="Disordered" evidence="8">
    <location>
        <begin position="970"/>
        <end position="999"/>
    </location>
</feature>
<keyword evidence="5" id="KW-0221">Differentiation</keyword>
<dbReference type="EMBL" id="LR899014">
    <property type="protein sequence ID" value="CAD7092387.1"/>
    <property type="molecule type" value="Genomic_DNA"/>
</dbReference>
<evidence type="ECO:0000256" key="4">
    <source>
        <dbReference type="ARBA" id="ARBA00022541"/>
    </source>
</evidence>
<dbReference type="InterPro" id="IPR016024">
    <property type="entry name" value="ARM-type_fold"/>
</dbReference>
<evidence type="ECO:0000256" key="7">
    <source>
        <dbReference type="PROSITE-ProRule" id="PRU00339"/>
    </source>
</evidence>
<dbReference type="Gene3D" id="1.25.10.10">
    <property type="entry name" value="Leucine-rich Repeat Variant"/>
    <property type="match status" value="2"/>
</dbReference>
<dbReference type="SMART" id="SM00028">
    <property type="entry name" value="TPR"/>
    <property type="match status" value="4"/>
</dbReference>
<evidence type="ECO:0000256" key="3">
    <source>
        <dbReference type="ARBA" id="ARBA00022490"/>
    </source>
</evidence>
<dbReference type="PANTHER" id="PTHR45994:SF1">
    <property type="entry name" value="FI21225P1"/>
    <property type="match status" value="1"/>
</dbReference>
<keyword evidence="6" id="KW-0143">Chaperone</keyword>
<dbReference type="GO" id="GO:0051879">
    <property type="term" value="F:Hsp90 protein binding"/>
    <property type="evidence" value="ECO:0007669"/>
    <property type="project" value="TreeGrafter"/>
</dbReference>
<dbReference type="InterPro" id="IPR019734">
    <property type="entry name" value="TPR_rpt"/>
</dbReference>
<evidence type="ECO:0000256" key="8">
    <source>
        <dbReference type="SAM" id="MobiDB-lite"/>
    </source>
</evidence>
<sequence length="999" mass="111692">MLPHISLEFSSWLHGLQRAFREYKIGSHVREVHNFPITSGIDKKVLSMTNENKAVEECLVYKEKGNEAFKNSKWDEAIEYYTKAIKTGEKSRELPVFYKNRAAAYLKVNNYDAAVADCTESLEISPNDPKALFRRSQAYEALEKYEESYKDAVDLWKADPNNKAIQPVLERLHAIVQERITRNSQTSSKVKQMCELAFDMGAPLEKRKSAMNNLVVLARESVGADLIFKEGALKKIASLVKTEKNEEIYLNSVRVIAEICNRSIDRTKAVLQHLGVPWFLKVLDSKNQEIVNAAQFCLQTILNTFSGMDNKPESKPNQEMCDKYKKEIDTLLTCMVYTITDRTISGFARDAVIEVITRNVHYNTLNWAERFVEVRGLVRLMEVCSELEEYKYESAMDITPSSRTIASVCLARIYDNMYYDGARQKFTEQIEDYIKDKLLSPDFEAKVRVTVAITSLLLGPLDFGNAIISKEGILQMILAMATTDDILQQKVACECLIAAASKKDKAKAITNQGVDILKQLYRSKDEGIRVRALVGLCKLGSSGGLDASVRPFADGATTKLAEACRKFLVKPGKDKDIRKWAAEGLAYLTLDADVKEKLVEDRPAIQALVELAKTGDQSVLYGVITTFVNICNAYEKQEVLPEMVELAKFAKHHIPEEHDLDDPDFVSKRVTILGNEGVTSALVVLSKTESHSSRELIGRVFNAMCGVPELRGKVVQDGGAKACLILAQEGTEKGKRQAAQALARIGITINPEVAFPGQRSLEVIRPLLNLLHPDCTALENFESMMALCNLAQMSNEVRERLVKEGALSKIEPYLMEDHLYLTRAACQCICNLMMSEEVVKKHEGENDRVKFLALLSQEEDEETALATTGALAMLTSVSKKGCEKIFDASSWLDIMRTWVANPSPGVQHRGVVILLNMLNASPDIAKRILETDILQLLNGLSQLPDETRAKAREVAQQCLAVAEKYKLLKHGSANEDDDDEPESAETAETAQKELRENVD</sequence>
<accession>A0A7R8Z3W1</accession>
<organism evidence="10 11">
    <name type="scientific">Hermetia illucens</name>
    <name type="common">Black soldier fly</name>
    <dbReference type="NCBI Taxonomy" id="343691"/>
    <lineage>
        <taxon>Eukaryota</taxon>
        <taxon>Metazoa</taxon>
        <taxon>Ecdysozoa</taxon>
        <taxon>Arthropoda</taxon>
        <taxon>Hexapoda</taxon>
        <taxon>Insecta</taxon>
        <taxon>Pterygota</taxon>
        <taxon>Neoptera</taxon>
        <taxon>Endopterygota</taxon>
        <taxon>Diptera</taxon>
        <taxon>Brachycera</taxon>
        <taxon>Stratiomyomorpha</taxon>
        <taxon>Stratiomyidae</taxon>
        <taxon>Hermetiinae</taxon>
        <taxon>Hermetia</taxon>
    </lineage>
</organism>
<dbReference type="GO" id="GO:0007517">
    <property type="term" value="P:muscle organ development"/>
    <property type="evidence" value="ECO:0007669"/>
    <property type="project" value="UniProtKB-KW"/>
</dbReference>
<dbReference type="PANTHER" id="PTHR45994">
    <property type="entry name" value="FI21225P1"/>
    <property type="match status" value="1"/>
</dbReference>
<comment type="subcellular location">
    <subcellularLocation>
        <location evidence="1">Cytoplasm</location>
        <location evidence="1">Perinuclear region</location>
    </subcellularLocation>
</comment>
<dbReference type="SUPFAM" id="SSF48452">
    <property type="entry name" value="TPR-like"/>
    <property type="match status" value="1"/>
</dbReference>
<keyword evidence="11" id="KW-1185">Reference proteome</keyword>
<evidence type="ECO:0000256" key="5">
    <source>
        <dbReference type="ARBA" id="ARBA00022782"/>
    </source>
</evidence>
<feature type="repeat" description="TPR" evidence="7">
    <location>
        <begin position="95"/>
        <end position="128"/>
    </location>
</feature>
<keyword evidence="7" id="KW-0802">TPR repeat</keyword>
<keyword evidence="3" id="KW-0963">Cytoplasm</keyword>
<dbReference type="PROSITE" id="PS50005">
    <property type="entry name" value="TPR"/>
    <property type="match status" value="2"/>
</dbReference>
<evidence type="ECO:0000256" key="1">
    <source>
        <dbReference type="ARBA" id="ARBA00004556"/>
    </source>
</evidence>
<dbReference type="InterPro" id="IPR024660">
    <property type="entry name" value="UCS_central_dom"/>
</dbReference>
<keyword evidence="2" id="KW-0217">Developmental protein</keyword>
<dbReference type="AlphaFoldDB" id="A0A7R8Z3W1"/>
<feature type="compositionally biased region" description="Acidic residues" evidence="8">
    <location>
        <begin position="974"/>
        <end position="985"/>
    </location>
</feature>
<evidence type="ECO:0000313" key="10">
    <source>
        <dbReference type="EMBL" id="CAD7092387.1"/>
    </source>
</evidence>
<dbReference type="Gene3D" id="1.25.40.10">
    <property type="entry name" value="Tetratricopeptide repeat domain"/>
    <property type="match status" value="1"/>
</dbReference>
<dbReference type="GO" id="GO:0048471">
    <property type="term" value="C:perinuclear region of cytoplasm"/>
    <property type="evidence" value="ECO:0007669"/>
    <property type="project" value="UniProtKB-SubCell"/>
</dbReference>
<evidence type="ECO:0000256" key="6">
    <source>
        <dbReference type="ARBA" id="ARBA00023186"/>
    </source>
</evidence>
<dbReference type="FunFam" id="1.25.10.10:FF:000043">
    <property type="entry name" value="Unc-45 myosin chaperone B"/>
    <property type="match status" value="1"/>
</dbReference>
<dbReference type="InterPro" id="IPR011990">
    <property type="entry name" value="TPR-like_helical_dom_sf"/>
</dbReference>
<feature type="repeat" description="TPR" evidence="7">
    <location>
        <begin position="58"/>
        <end position="91"/>
    </location>
</feature>
<name>A0A7R8Z3W1_HERIL</name>
<feature type="domain" description="UNC-45/Cro1/She4 central" evidence="9">
    <location>
        <begin position="354"/>
        <end position="539"/>
    </location>
</feature>
<dbReference type="GO" id="GO:0030154">
    <property type="term" value="P:cell differentiation"/>
    <property type="evidence" value="ECO:0007669"/>
    <property type="project" value="UniProtKB-KW"/>
</dbReference>
<evidence type="ECO:0000259" key="9">
    <source>
        <dbReference type="Pfam" id="PF11701"/>
    </source>
</evidence>
<dbReference type="InterPro" id="IPR011989">
    <property type="entry name" value="ARM-like"/>
</dbReference>
<dbReference type="Proteomes" id="UP000594454">
    <property type="component" value="Chromosome 6"/>
</dbReference>
<dbReference type="Pfam" id="PF00515">
    <property type="entry name" value="TPR_1"/>
    <property type="match status" value="1"/>
</dbReference>
<evidence type="ECO:0000256" key="2">
    <source>
        <dbReference type="ARBA" id="ARBA00022473"/>
    </source>
</evidence>
<reference evidence="10 11" key="1">
    <citation type="submission" date="2020-11" db="EMBL/GenBank/DDBJ databases">
        <authorList>
            <person name="Wallbank WR R."/>
            <person name="Pardo Diaz C."/>
            <person name="Kozak K."/>
            <person name="Martin S."/>
            <person name="Jiggins C."/>
            <person name="Moest M."/>
            <person name="Warren A I."/>
            <person name="Generalovic N T."/>
            <person name="Byers J.R.P. K."/>
            <person name="Montejo-Kovacevich G."/>
            <person name="Yen C E."/>
        </authorList>
    </citation>
    <scope>NUCLEOTIDE SEQUENCE [LARGE SCALE GENOMIC DNA]</scope>
</reference>
<dbReference type="SUPFAM" id="SSF48371">
    <property type="entry name" value="ARM repeat"/>
    <property type="match status" value="2"/>
</dbReference>
<evidence type="ECO:0000313" key="11">
    <source>
        <dbReference type="Proteomes" id="UP000594454"/>
    </source>
</evidence>